<keyword evidence="2" id="KW-1185">Reference proteome</keyword>
<protein>
    <recommendedName>
        <fullName evidence="3">DksA C4-type domain-containing protein</fullName>
    </recommendedName>
</protein>
<comment type="caution">
    <text evidence="1">The sequence shown here is derived from an EMBL/GenBank/DDBJ whole genome shotgun (WGS) entry which is preliminary data.</text>
</comment>
<name>A0ABQ5P6S1_9ACTN</name>
<evidence type="ECO:0000313" key="1">
    <source>
        <dbReference type="EMBL" id="GLF98276.1"/>
    </source>
</evidence>
<evidence type="ECO:0008006" key="3">
    <source>
        <dbReference type="Google" id="ProtNLM"/>
    </source>
</evidence>
<proteinExistence type="predicted"/>
<dbReference type="EMBL" id="BSBI01000013">
    <property type="protein sequence ID" value="GLF98276.1"/>
    <property type="molecule type" value="Genomic_DNA"/>
</dbReference>
<reference evidence="1 2" key="1">
    <citation type="submission" date="2022-10" db="EMBL/GenBank/DDBJ databases">
        <title>Draft genome sequence of Streptomyces sp. YSPA8.</title>
        <authorList>
            <person name="Moriuchi R."/>
            <person name="Dohra H."/>
            <person name="Yamamura H."/>
            <person name="Kodani S."/>
        </authorList>
    </citation>
    <scope>NUCLEOTIDE SEQUENCE [LARGE SCALE GENOMIC DNA]</scope>
    <source>
        <strain evidence="1 2">YSPA8</strain>
    </source>
</reference>
<accession>A0ABQ5P6S1</accession>
<organism evidence="1 2">
    <name type="scientific">Streptomyces yaizuensis</name>
    <dbReference type="NCBI Taxonomy" id="2989713"/>
    <lineage>
        <taxon>Bacteria</taxon>
        <taxon>Bacillati</taxon>
        <taxon>Actinomycetota</taxon>
        <taxon>Actinomycetes</taxon>
        <taxon>Kitasatosporales</taxon>
        <taxon>Streptomycetaceae</taxon>
        <taxon>Streptomyces</taxon>
    </lineage>
</organism>
<gene>
    <name evidence="1" type="ORF">SYYSPA8_28285</name>
</gene>
<dbReference type="Proteomes" id="UP001291653">
    <property type="component" value="Unassembled WGS sequence"/>
</dbReference>
<dbReference type="RefSeq" id="WP_323450257.1">
    <property type="nucleotide sequence ID" value="NZ_BSBI01000013.1"/>
</dbReference>
<sequence length="63" mass="7048">MEGVSWAEIPANRPHHRERGIPCARCDVYGATRLRMDMHQRPALVCDGCAQTDTSSIAWPVNI</sequence>
<evidence type="ECO:0000313" key="2">
    <source>
        <dbReference type="Proteomes" id="UP001291653"/>
    </source>
</evidence>